<sequence>MTQISNVLWLTVSPSLKRFDQRLIGQLASQAEVRCWEYRQTEDEPCCVETAITLLHDYLKQCDRPMHLLGHGISGAIGLLYARYYPHRVQSLTLLAVGANPAVSWHAHYYALRQFLPCSRAIILGQMARLLFGPQSYVVAAALVKALAQELDCGFAPHSLAHHTAIAPGGIEPPLLVCQGTNDAIVDTHQQAQWQQWLKPGDRLWQCPDSKHFFHYDYPQRVAQEIYSYWQSLSTAAIPCRGTA</sequence>
<feature type="domain" description="AB hydrolase-1" evidence="1">
    <location>
        <begin position="53"/>
        <end position="224"/>
    </location>
</feature>
<dbReference type="SUPFAM" id="SSF53474">
    <property type="entry name" value="alpha/beta-Hydrolases"/>
    <property type="match status" value="1"/>
</dbReference>
<dbReference type="InterPro" id="IPR000073">
    <property type="entry name" value="AB_hydrolase_1"/>
</dbReference>
<reference evidence="2 3" key="1">
    <citation type="submission" date="2024-10" db="EMBL/GenBank/DDBJ databases">
        <authorList>
            <person name="Ratan Roy A."/>
            <person name="Morales Sandoval P.H."/>
            <person name="De Los Santos Villalobos S."/>
            <person name="Chakraborty S."/>
            <person name="Mukherjee J."/>
        </authorList>
    </citation>
    <scope>NUCLEOTIDE SEQUENCE [LARGE SCALE GENOMIC DNA]</scope>
    <source>
        <strain evidence="2 3">S1</strain>
    </source>
</reference>
<evidence type="ECO:0000313" key="3">
    <source>
        <dbReference type="Proteomes" id="UP001600165"/>
    </source>
</evidence>
<dbReference type="EMBL" id="JBHZOL010000075">
    <property type="protein sequence ID" value="MFE4106923.1"/>
    <property type="molecule type" value="Genomic_DNA"/>
</dbReference>
<dbReference type="InterPro" id="IPR029058">
    <property type="entry name" value="AB_hydrolase_fold"/>
</dbReference>
<protein>
    <submittedName>
        <fullName evidence="2">Alpha/beta fold hydrolase</fullName>
    </submittedName>
</protein>
<comment type="caution">
    <text evidence="2">The sequence shown here is derived from an EMBL/GenBank/DDBJ whole genome shotgun (WGS) entry which is preliminary data.</text>
</comment>
<proteinExistence type="predicted"/>
<evidence type="ECO:0000313" key="2">
    <source>
        <dbReference type="EMBL" id="MFE4106923.1"/>
    </source>
</evidence>
<evidence type="ECO:0000259" key="1">
    <source>
        <dbReference type="Pfam" id="PF12697"/>
    </source>
</evidence>
<dbReference type="Gene3D" id="3.40.50.1820">
    <property type="entry name" value="alpha/beta hydrolase"/>
    <property type="match status" value="1"/>
</dbReference>
<name>A0ABW6IFH0_9CYAN</name>
<dbReference type="Pfam" id="PF12697">
    <property type="entry name" value="Abhydrolase_6"/>
    <property type="match status" value="1"/>
</dbReference>
<dbReference type="Proteomes" id="UP001600165">
    <property type="component" value="Unassembled WGS sequence"/>
</dbReference>
<dbReference type="GO" id="GO:0016787">
    <property type="term" value="F:hydrolase activity"/>
    <property type="evidence" value="ECO:0007669"/>
    <property type="project" value="UniProtKB-KW"/>
</dbReference>
<keyword evidence="3" id="KW-1185">Reference proteome</keyword>
<gene>
    <name evidence="2" type="ORF">ACFVKH_11580</name>
</gene>
<accession>A0ABW6IFH0</accession>
<organism evidence="2 3">
    <name type="scientific">Almyronema epifaneia S1</name>
    <dbReference type="NCBI Taxonomy" id="2991925"/>
    <lineage>
        <taxon>Bacteria</taxon>
        <taxon>Bacillati</taxon>
        <taxon>Cyanobacteriota</taxon>
        <taxon>Cyanophyceae</taxon>
        <taxon>Nodosilineales</taxon>
        <taxon>Nodosilineaceae</taxon>
        <taxon>Almyronema</taxon>
        <taxon>Almyronema epifaneia</taxon>
    </lineage>
</organism>
<keyword evidence="2" id="KW-0378">Hydrolase</keyword>
<dbReference type="RefSeq" id="WP_377965146.1">
    <property type="nucleotide sequence ID" value="NZ_JBHZOL010000075.1"/>
</dbReference>